<protein>
    <recommendedName>
        <fullName evidence="1">tRNA-uridine aminocarboxypropyltransferase</fullName>
        <ecNumber evidence="1">2.5.1.25</ecNumber>
    </recommendedName>
</protein>
<name>A0ABQ1P141_9GAMM</name>
<evidence type="ECO:0000259" key="6">
    <source>
        <dbReference type="SMART" id="SM01144"/>
    </source>
</evidence>
<dbReference type="PANTHER" id="PTHR21392:SF0">
    <property type="entry name" value="TRNA-URIDINE AMINOCARBOXYPROPYLTRANSFERASE 2"/>
    <property type="match status" value="1"/>
</dbReference>
<evidence type="ECO:0000256" key="4">
    <source>
        <dbReference type="ARBA" id="ARBA00022694"/>
    </source>
</evidence>
<keyword evidence="3" id="KW-0949">S-adenosyl-L-methionine</keyword>
<evidence type="ECO:0000256" key="1">
    <source>
        <dbReference type="ARBA" id="ARBA00012386"/>
    </source>
</evidence>
<dbReference type="EMBL" id="BMFF01000001">
    <property type="protein sequence ID" value="GGC86953.1"/>
    <property type="molecule type" value="Genomic_DNA"/>
</dbReference>
<dbReference type="PANTHER" id="PTHR21392">
    <property type="entry name" value="TRNA-URIDINE AMINOCARBOXYPROPYLTRANSFERASE 2"/>
    <property type="match status" value="1"/>
</dbReference>
<dbReference type="InterPro" id="IPR005636">
    <property type="entry name" value="DTW"/>
</dbReference>
<keyword evidence="2" id="KW-0808">Transferase</keyword>
<dbReference type="Proteomes" id="UP000638188">
    <property type="component" value="Unassembled WGS sequence"/>
</dbReference>
<keyword evidence="4" id="KW-0819">tRNA processing</keyword>
<proteinExistence type="inferred from homology"/>
<comment type="similarity">
    <text evidence="5">Belongs to the TDD superfamily. DTWD2 family.</text>
</comment>
<reference evidence="8" key="1">
    <citation type="journal article" date="2019" name="Int. J. Syst. Evol. Microbiol.">
        <title>The Global Catalogue of Microorganisms (GCM) 10K type strain sequencing project: providing services to taxonomists for standard genome sequencing and annotation.</title>
        <authorList>
            <consortium name="The Broad Institute Genomics Platform"/>
            <consortium name="The Broad Institute Genome Sequencing Center for Infectious Disease"/>
            <person name="Wu L."/>
            <person name="Ma J."/>
        </authorList>
    </citation>
    <scope>NUCLEOTIDE SEQUENCE [LARGE SCALE GENOMIC DNA]</scope>
    <source>
        <strain evidence="8">CGMCC 1.12482</strain>
    </source>
</reference>
<organism evidence="7 8">
    <name type="scientific">Halopseudomonas salina</name>
    <dbReference type="NCBI Taxonomy" id="1323744"/>
    <lineage>
        <taxon>Bacteria</taxon>
        <taxon>Pseudomonadati</taxon>
        <taxon>Pseudomonadota</taxon>
        <taxon>Gammaproteobacteria</taxon>
        <taxon>Pseudomonadales</taxon>
        <taxon>Pseudomonadaceae</taxon>
        <taxon>Halopseudomonas</taxon>
    </lineage>
</organism>
<evidence type="ECO:0000256" key="3">
    <source>
        <dbReference type="ARBA" id="ARBA00022691"/>
    </source>
</evidence>
<dbReference type="EC" id="2.5.1.25" evidence="1"/>
<evidence type="ECO:0000313" key="7">
    <source>
        <dbReference type="EMBL" id="GGC86953.1"/>
    </source>
</evidence>
<keyword evidence="8" id="KW-1185">Reference proteome</keyword>
<sequence>MCALIPTLQCATRILVIQHPQEQKHALNTGRLLVAGLAHADLLVAEQLPPDSPVLQQISDPAWFTELLFPGERAQLPVPAQSGDERPRRLVLIDGTWRKARKILMLNPVLQNLPRVCLPGGLVSRYRLRKTRVPDALSTIEAGVHALQMIEPDRDYSALLHPFEALIEGQIEAMGVECYERNHSPLVCGYVNSRPAKD</sequence>
<accession>A0ABQ1P141</accession>
<evidence type="ECO:0000256" key="2">
    <source>
        <dbReference type="ARBA" id="ARBA00022679"/>
    </source>
</evidence>
<dbReference type="Pfam" id="PF03942">
    <property type="entry name" value="DTW"/>
    <property type="match status" value="1"/>
</dbReference>
<comment type="caution">
    <text evidence="7">The sequence shown here is derived from an EMBL/GenBank/DDBJ whole genome shotgun (WGS) entry which is preliminary data.</text>
</comment>
<dbReference type="InterPro" id="IPR039262">
    <property type="entry name" value="DTWD2/TAPT"/>
</dbReference>
<gene>
    <name evidence="7" type="ORF">GCM10007418_03430</name>
</gene>
<evidence type="ECO:0000313" key="8">
    <source>
        <dbReference type="Proteomes" id="UP000638188"/>
    </source>
</evidence>
<evidence type="ECO:0000256" key="5">
    <source>
        <dbReference type="ARBA" id="ARBA00034489"/>
    </source>
</evidence>
<feature type="domain" description="DTW" evidence="6">
    <location>
        <begin position="1"/>
        <end position="175"/>
    </location>
</feature>
<dbReference type="SMART" id="SM01144">
    <property type="entry name" value="DTW"/>
    <property type="match status" value="1"/>
</dbReference>